<organism evidence="1 2">
    <name type="scientific">Pycnococcus provasolii</name>
    <dbReference type="NCBI Taxonomy" id="41880"/>
    <lineage>
        <taxon>Eukaryota</taxon>
        <taxon>Viridiplantae</taxon>
        <taxon>Chlorophyta</taxon>
        <taxon>Pseudoscourfieldiophyceae</taxon>
        <taxon>Pseudoscourfieldiales</taxon>
        <taxon>Pycnococcaceae</taxon>
        <taxon>Pycnococcus</taxon>
    </lineage>
</organism>
<dbReference type="EMBL" id="BNJQ01000012">
    <property type="protein sequence ID" value="GHP06270.1"/>
    <property type="molecule type" value="Genomic_DNA"/>
</dbReference>
<keyword evidence="2" id="KW-1185">Reference proteome</keyword>
<reference evidence="1" key="1">
    <citation type="submission" date="2020-10" db="EMBL/GenBank/DDBJ databases">
        <title>Unveiling of a novel bifunctional photoreceptor, Dualchrome1, isolated from a cosmopolitan green alga.</title>
        <authorList>
            <person name="Suzuki S."/>
            <person name="Kawachi M."/>
        </authorList>
    </citation>
    <scope>NUCLEOTIDE SEQUENCE</scope>
    <source>
        <strain evidence="1">NIES 2893</strain>
    </source>
</reference>
<dbReference type="InterPro" id="IPR015915">
    <property type="entry name" value="Kelch-typ_b-propeller"/>
</dbReference>
<dbReference type="PANTHER" id="PTHR23244">
    <property type="entry name" value="KELCH REPEAT DOMAIN"/>
    <property type="match status" value="1"/>
</dbReference>
<dbReference type="Gene3D" id="2.120.10.80">
    <property type="entry name" value="Kelch-type beta propeller"/>
    <property type="match status" value="1"/>
</dbReference>
<dbReference type="Pfam" id="PF24681">
    <property type="entry name" value="Kelch_KLHDC2_KLHL20_DRC7"/>
    <property type="match status" value="1"/>
</dbReference>
<gene>
    <name evidence="1" type="ORF">PPROV_000501700</name>
</gene>
<dbReference type="AlphaFoldDB" id="A0A830HKD5"/>
<proteinExistence type="predicted"/>
<dbReference type="PANTHER" id="PTHR23244:SF471">
    <property type="entry name" value="GUANINE NUCLEOTIDE-BINDING PROTEIN SUBUNIT BETA 1-RELATED"/>
    <property type="match status" value="1"/>
</dbReference>
<evidence type="ECO:0000313" key="1">
    <source>
        <dbReference type="EMBL" id="GHP06270.1"/>
    </source>
</evidence>
<protein>
    <submittedName>
        <fullName evidence="1">Uncharacterized protein</fullName>
    </submittedName>
</protein>
<accession>A0A830HKD5</accession>
<evidence type="ECO:0000313" key="2">
    <source>
        <dbReference type="Proteomes" id="UP000660262"/>
    </source>
</evidence>
<dbReference type="Proteomes" id="UP000660262">
    <property type="component" value="Unassembled WGS sequence"/>
</dbReference>
<name>A0A830HKD5_9CHLO</name>
<dbReference type="SUPFAM" id="SSF117281">
    <property type="entry name" value="Kelch motif"/>
    <property type="match status" value="1"/>
</dbReference>
<comment type="caution">
    <text evidence="1">The sequence shown here is derived from an EMBL/GenBank/DDBJ whole genome shotgun (WGS) entry which is preliminary data.</text>
</comment>
<sequence>MDPQSSSQSQEEIVVNQGSTYDEVVLASSSSNKLSLVESSLYIALSQLPVYRASMDGGMMDCRSLASLALSSRLGRDITRRLTLEHNIYARILQMYTGREEEETEEEEEEPNANHAAMMDSTKQTAKDLAIQAETLKTIHVDDDISEDTTSSQHPDTIQGAASCLLDEKHGTIAVFGGVGNYNRQPNDQLWVFANSTWTRVMQSEGADWPEPCSEADLVALRVNPNRVVLLLYGGLHGRGARVDDTWIMELDVQNNQVVIPARASWTCLYMEMEDAPCARFHHASCKVTLDEDKREVWLLHGGQNWSMKPLGDLWVFDAVKMEWTELIEDPEDSPLDFEYLEDERDNPHESPDVLEGWIYGHPRRYGSCWHPSCASGAYAFFGVTSPKKFDVDSNGARIDHCRIHDLRTAIEFGMAFHLLVVRLKLLDNDSVGAETTFADMPATMRNPGCIVRCAMCCRRTTSGQFRVYLHGGCEANHLLVDPFCAPASGANIWMANVRVHRTDMYEGKLFADVTWTASQKEFCASRCDAQMAILWPNAHDGGVLCVFGGNRGVVRRRFGEGDEEFLSVDAMSCQRLSAMENATSANAKVQLTPPCMPLACNVSLLAAPHEGAIYAVGCAGRETFRVRRMRLL</sequence>